<name>A0A085ML17_9BILA</name>
<feature type="compositionally biased region" description="Polar residues" evidence="1">
    <location>
        <begin position="100"/>
        <end position="113"/>
    </location>
</feature>
<evidence type="ECO:0000313" key="2">
    <source>
        <dbReference type="EMBL" id="KFD57913.1"/>
    </source>
</evidence>
<dbReference type="AlphaFoldDB" id="A0A085ML17"/>
<proteinExistence type="predicted"/>
<feature type="region of interest" description="Disordered" evidence="1">
    <location>
        <begin position="37"/>
        <end position="113"/>
    </location>
</feature>
<accession>A0A085ML17</accession>
<dbReference type="Proteomes" id="UP000030764">
    <property type="component" value="Unassembled WGS sequence"/>
</dbReference>
<feature type="compositionally biased region" description="Low complexity" evidence="1">
    <location>
        <begin position="63"/>
        <end position="99"/>
    </location>
</feature>
<gene>
    <name evidence="2" type="ORF">M513_01146</name>
</gene>
<protein>
    <submittedName>
        <fullName evidence="2">Uncharacterized protein</fullName>
    </submittedName>
</protein>
<keyword evidence="3" id="KW-1185">Reference proteome</keyword>
<sequence>MSFIRPLVQAAKINLSMSSSKQNSINWSIMSDISDDDELEITDGDNPLSANSGCAGQPDTVKDVSGNSSSKSVSVNSVSDPSTWKTATPQTEPPITETQNSVSEVEGSETNNGDYIPPYRRLLPYDPEYFPVDEFYDSFYEHESFRSPETQRRHDPSDYESCGYRCMAVQRGRLPLRRKPELSRYCTRVKTSSGYQKTGNLAQEMQKNNRSGLTGQDFETPKLRTSSNTLTILKWLPDDVGKGVSAYQGKNDVLYNITSDDEEAFDDFWQALRELNAKEKGLTNMQTCVEVQSTHYQMKSSSVHGSSFQTSCKDSDHSDQSFLSCLSEMRDEQLAGTEAPSSELHFE</sequence>
<reference evidence="2 3" key="1">
    <citation type="journal article" date="2014" name="Nat. Genet.">
        <title>Genome and transcriptome of the porcine whipworm Trichuris suis.</title>
        <authorList>
            <person name="Jex A.R."/>
            <person name="Nejsum P."/>
            <person name="Schwarz E.M."/>
            <person name="Hu L."/>
            <person name="Young N.D."/>
            <person name="Hall R.S."/>
            <person name="Korhonen P.K."/>
            <person name="Liao S."/>
            <person name="Thamsborg S."/>
            <person name="Xia J."/>
            <person name="Xu P."/>
            <person name="Wang S."/>
            <person name="Scheerlinck J.P."/>
            <person name="Hofmann A."/>
            <person name="Sternberg P.W."/>
            <person name="Wang J."/>
            <person name="Gasser R.B."/>
        </authorList>
    </citation>
    <scope>NUCLEOTIDE SEQUENCE [LARGE SCALE GENOMIC DNA]</scope>
    <source>
        <strain evidence="2">DCEP-RM93M</strain>
    </source>
</reference>
<organism evidence="2 3">
    <name type="scientific">Trichuris suis</name>
    <name type="common">pig whipworm</name>
    <dbReference type="NCBI Taxonomy" id="68888"/>
    <lineage>
        <taxon>Eukaryota</taxon>
        <taxon>Metazoa</taxon>
        <taxon>Ecdysozoa</taxon>
        <taxon>Nematoda</taxon>
        <taxon>Enoplea</taxon>
        <taxon>Dorylaimia</taxon>
        <taxon>Trichinellida</taxon>
        <taxon>Trichuridae</taxon>
        <taxon>Trichuris</taxon>
    </lineage>
</organism>
<evidence type="ECO:0000256" key="1">
    <source>
        <dbReference type="SAM" id="MobiDB-lite"/>
    </source>
</evidence>
<evidence type="ECO:0000313" key="3">
    <source>
        <dbReference type="Proteomes" id="UP000030764"/>
    </source>
</evidence>
<dbReference type="EMBL" id="KL363186">
    <property type="protein sequence ID" value="KFD57913.1"/>
    <property type="molecule type" value="Genomic_DNA"/>
</dbReference>